<dbReference type="EMBL" id="CP088295">
    <property type="protein sequence ID" value="UUY05446.1"/>
    <property type="molecule type" value="Genomic_DNA"/>
</dbReference>
<name>A0ABY5PL88_9ACTN</name>
<keyword evidence="3" id="KW-0547">Nucleotide-binding</keyword>
<keyword evidence="2 8" id="KW-0436">Ligase</keyword>
<dbReference type="InterPro" id="IPR000873">
    <property type="entry name" value="AMP-dep_synth/lig_dom"/>
</dbReference>
<evidence type="ECO:0000256" key="1">
    <source>
        <dbReference type="ARBA" id="ARBA00013275"/>
    </source>
</evidence>
<evidence type="ECO:0000256" key="2">
    <source>
        <dbReference type="ARBA" id="ARBA00022598"/>
    </source>
</evidence>
<reference evidence="9" key="1">
    <citation type="submission" date="2021-11" db="EMBL/GenBank/DDBJ databases">
        <title>Cultivation dependent microbiological survey of springs from the worlds oldest radium mine currently devoted to the extraction of radon-saturated water.</title>
        <authorList>
            <person name="Kapinusova G."/>
            <person name="Smrhova T."/>
            <person name="Strejcek M."/>
            <person name="Suman J."/>
            <person name="Jani K."/>
            <person name="Pajer P."/>
            <person name="Uhlik O."/>
        </authorList>
    </citation>
    <scope>NUCLEOTIDE SEQUENCE [LARGE SCALE GENOMIC DNA]</scope>
    <source>
        <strain evidence="9">J379</strain>
    </source>
</reference>
<evidence type="ECO:0000256" key="3">
    <source>
        <dbReference type="ARBA" id="ARBA00022741"/>
    </source>
</evidence>
<feature type="domain" description="AMP-binding enzyme C-terminal" evidence="7">
    <location>
        <begin position="391"/>
        <end position="469"/>
    </location>
</feature>
<evidence type="ECO:0000259" key="7">
    <source>
        <dbReference type="Pfam" id="PF13193"/>
    </source>
</evidence>
<dbReference type="InterPro" id="IPR045851">
    <property type="entry name" value="AMP-bd_C_sf"/>
</dbReference>
<proteinExistence type="predicted"/>
<dbReference type="Proteomes" id="UP001058860">
    <property type="component" value="Chromosome"/>
</dbReference>
<evidence type="ECO:0000256" key="4">
    <source>
        <dbReference type="ARBA" id="ARBA00022840"/>
    </source>
</evidence>
<evidence type="ECO:0000256" key="5">
    <source>
        <dbReference type="ARBA" id="ARBA00022990"/>
    </source>
</evidence>
<dbReference type="PANTHER" id="PTHR24095:SF14">
    <property type="entry name" value="ACETYL-COENZYME A SYNTHETASE 1"/>
    <property type="match status" value="1"/>
</dbReference>
<accession>A0ABY5PL88</accession>
<sequence>MIPEVVVAMLACARIGAPHNVVFGGFSAESVRERMEFSDAKALITVDAARRKGKTAPVKASVDAVMGDLPALDTIFVVQHGGGDTPMTDGRDVWVHEAMAAAPAECPPEELPAEHPLFILYSSGSTAKPKGILHTTGGYLTGAAWTHKYVFDLKPEEDVWFCSADVGWITGHSYIVYGPLANGVTSVMYEGAPDYPHKGIWWELCEKSGATVFYTAPTAIRACMKWGSEFPAAHDLSKLRLLGTVGEPINPKAWLWYHEVIGGGRCPIVDTWWQTETGHIMITTLPGAQDAKPGKAGTPLPGIDAAVVDEDGNEVPRGSQGLLVLRRPWPGMLRTLYRDDDRYVDTYWSRLGKETYVVGDAAKMDDEGYVSVIGRIDDVLNVSGHRMSTAEIESAIVSHEVVAEAAVIGQADEDTGQSVAAFVILQGDLEGDEELEAAIREHVAQRIGKLARPKRIIWTEDLPKTRSGKIMRPAAA</sequence>
<feature type="domain" description="AMP-dependent synthetase/ligase" evidence="6">
    <location>
        <begin position="2"/>
        <end position="329"/>
    </location>
</feature>
<evidence type="ECO:0000313" key="9">
    <source>
        <dbReference type="Proteomes" id="UP001058860"/>
    </source>
</evidence>
<dbReference type="Pfam" id="PF00501">
    <property type="entry name" value="AMP-binding"/>
    <property type="match status" value="1"/>
</dbReference>
<dbReference type="EC" id="6.2.1.1" evidence="1"/>
<evidence type="ECO:0000259" key="6">
    <source>
        <dbReference type="Pfam" id="PF00501"/>
    </source>
</evidence>
<dbReference type="InterPro" id="IPR025110">
    <property type="entry name" value="AMP-bd_C"/>
</dbReference>
<keyword evidence="9" id="KW-1185">Reference proteome</keyword>
<gene>
    <name evidence="8" type="ORF">LRS13_07970</name>
</gene>
<dbReference type="PANTHER" id="PTHR24095">
    <property type="entry name" value="ACETYL-COENZYME A SYNTHETASE"/>
    <property type="match status" value="1"/>
</dbReference>
<keyword evidence="5" id="KW-0007">Acetylation</keyword>
<dbReference type="Gene3D" id="3.30.300.30">
    <property type="match status" value="1"/>
</dbReference>
<keyword evidence="4" id="KW-0067">ATP-binding</keyword>
<dbReference type="Gene3D" id="3.40.50.12780">
    <property type="entry name" value="N-terminal domain of ligase-like"/>
    <property type="match status" value="1"/>
</dbReference>
<evidence type="ECO:0000313" key="8">
    <source>
        <dbReference type="EMBL" id="UUY05446.1"/>
    </source>
</evidence>
<protein>
    <recommendedName>
        <fullName evidence="1">acetate--CoA ligase</fullName>
        <ecNumber evidence="1">6.2.1.1</ecNumber>
    </recommendedName>
</protein>
<dbReference type="NCBIfam" id="NF001208">
    <property type="entry name" value="PRK00174.1"/>
    <property type="match status" value="1"/>
</dbReference>
<dbReference type="InterPro" id="IPR042099">
    <property type="entry name" value="ANL_N_sf"/>
</dbReference>
<dbReference type="Pfam" id="PF13193">
    <property type="entry name" value="AMP-binding_C"/>
    <property type="match status" value="1"/>
</dbReference>
<dbReference type="SUPFAM" id="SSF56801">
    <property type="entry name" value="Acetyl-CoA synthetase-like"/>
    <property type="match status" value="1"/>
</dbReference>
<organism evidence="8 9">
    <name type="scientific">Svornostia abyssi</name>
    <dbReference type="NCBI Taxonomy" id="2898438"/>
    <lineage>
        <taxon>Bacteria</taxon>
        <taxon>Bacillati</taxon>
        <taxon>Actinomycetota</taxon>
        <taxon>Thermoleophilia</taxon>
        <taxon>Solirubrobacterales</taxon>
        <taxon>Baekduiaceae</taxon>
        <taxon>Svornostia</taxon>
    </lineage>
</organism>
<dbReference type="GO" id="GO:0003987">
    <property type="term" value="F:acetate-CoA ligase activity"/>
    <property type="evidence" value="ECO:0007669"/>
    <property type="project" value="UniProtKB-EC"/>
</dbReference>